<proteinExistence type="predicted"/>
<organism evidence="1 2">
    <name type="scientific">Caproicibacter fermentans</name>
    <dbReference type="NCBI Taxonomy" id="2576756"/>
    <lineage>
        <taxon>Bacteria</taxon>
        <taxon>Bacillati</taxon>
        <taxon>Bacillota</taxon>
        <taxon>Clostridia</taxon>
        <taxon>Eubacteriales</taxon>
        <taxon>Acutalibacteraceae</taxon>
        <taxon>Caproicibacter</taxon>
    </lineage>
</organism>
<dbReference type="EMBL" id="VWXL01000029">
    <property type="protein sequence ID" value="MVB10437.1"/>
    <property type="molecule type" value="Genomic_DNA"/>
</dbReference>
<comment type="caution">
    <text evidence="1">The sequence shown here is derived from an EMBL/GenBank/DDBJ whole genome shotgun (WGS) entry which is preliminary data.</text>
</comment>
<name>A0A6N8HY88_9FIRM</name>
<dbReference type="AlphaFoldDB" id="A0A6N8HY88"/>
<dbReference type="Proteomes" id="UP000469440">
    <property type="component" value="Unassembled WGS sequence"/>
</dbReference>
<protein>
    <submittedName>
        <fullName evidence="1">Transposon-encoded protein TnpV</fullName>
    </submittedName>
</protein>
<sequence>MELTYTKNGDYLIPDLKMDEQPEGELGKYGRMRQKYLKEHRSGMYTALMLDGKLWAHLMEIDQAANSRMEQITKDLAKQRGVTEALKANDQMRWVQEMNNIQMAAEEIVRDELIYS</sequence>
<gene>
    <name evidence="1" type="ORF">CAFE_11260</name>
</gene>
<dbReference type="RefSeq" id="WP_156990056.1">
    <property type="nucleotide sequence ID" value="NZ_VWXL01000029.1"/>
</dbReference>
<dbReference type="InterPro" id="IPR026989">
    <property type="entry name" value="TnpV"/>
</dbReference>
<evidence type="ECO:0000313" key="2">
    <source>
        <dbReference type="Proteomes" id="UP000469440"/>
    </source>
</evidence>
<dbReference type="OrthoDB" id="3267916at2"/>
<keyword evidence="2" id="KW-1185">Reference proteome</keyword>
<accession>A0A6N8HY88</accession>
<evidence type="ECO:0000313" key="1">
    <source>
        <dbReference type="EMBL" id="MVB10437.1"/>
    </source>
</evidence>
<dbReference type="Pfam" id="PF14198">
    <property type="entry name" value="TnpV"/>
    <property type="match status" value="1"/>
</dbReference>
<reference evidence="1 2" key="1">
    <citation type="submission" date="2019-09" db="EMBL/GenBank/DDBJ databases">
        <title>Genome sequence of Clostridium sp. EA1.</title>
        <authorList>
            <person name="Poehlein A."/>
            <person name="Bengelsdorf F.R."/>
            <person name="Daniel R."/>
        </authorList>
    </citation>
    <scope>NUCLEOTIDE SEQUENCE [LARGE SCALE GENOMIC DNA]</scope>
    <source>
        <strain evidence="1 2">EA1</strain>
    </source>
</reference>